<dbReference type="AlphaFoldDB" id="A0A9P0J0Z2"/>
<evidence type="ECO:0000256" key="1">
    <source>
        <dbReference type="SAM" id="Phobius"/>
    </source>
</evidence>
<feature type="transmembrane region" description="Helical" evidence="1">
    <location>
        <begin position="121"/>
        <end position="139"/>
    </location>
</feature>
<name>A0A9P0J0Z2_APHGO</name>
<sequence length="140" mass="16421">MTYDIIPYNILYTRGLASRGFNYLLGMKTRNDIVLYLNALYIYICVYVFFFKNKFNIFRLAENFTYPSSSPDTYRIRYPCSTATTVFIAKTCVCVYIYLYINVFIVRIYRRLYAEGYTGFTAAYIIYRYGCAAAGGYIII</sequence>
<gene>
    <name evidence="2" type="ORF">APHIGO_LOCUS6459</name>
</gene>
<keyword evidence="1" id="KW-0812">Transmembrane</keyword>
<reference evidence="2" key="2">
    <citation type="submission" date="2022-10" db="EMBL/GenBank/DDBJ databases">
        <authorList>
            <consortium name="ENA_rothamsted_submissions"/>
            <consortium name="culmorum"/>
            <person name="King R."/>
        </authorList>
    </citation>
    <scope>NUCLEOTIDE SEQUENCE</scope>
</reference>
<dbReference type="Proteomes" id="UP001154329">
    <property type="component" value="Chromosome 2"/>
</dbReference>
<feature type="transmembrane region" description="Helical" evidence="1">
    <location>
        <begin position="33"/>
        <end position="51"/>
    </location>
</feature>
<dbReference type="EMBL" id="OU899035">
    <property type="protein sequence ID" value="CAH1725357.1"/>
    <property type="molecule type" value="Genomic_DNA"/>
</dbReference>
<keyword evidence="3" id="KW-1185">Reference proteome</keyword>
<keyword evidence="1" id="KW-1133">Transmembrane helix</keyword>
<evidence type="ECO:0000313" key="2">
    <source>
        <dbReference type="EMBL" id="CAH1725357.1"/>
    </source>
</evidence>
<organism evidence="2 3">
    <name type="scientific">Aphis gossypii</name>
    <name type="common">Cotton aphid</name>
    <dbReference type="NCBI Taxonomy" id="80765"/>
    <lineage>
        <taxon>Eukaryota</taxon>
        <taxon>Metazoa</taxon>
        <taxon>Ecdysozoa</taxon>
        <taxon>Arthropoda</taxon>
        <taxon>Hexapoda</taxon>
        <taxon>Insecta</taxon>
        <taxon>Pterygota</taxon>
        <taxon>Neoptera</taxon>
        <taxon>Paraneoptera</taxon>
        <taxon>Hemiptera</taxon>
        <taxon>Sternorrhyncha</taxon>
        <taxon>Aphidomorpha</taxon>
        <taxon>Aphidoidea</taxon>
        <taxon>Aphididae</taxon>
        <taxon>Aphidini</taxon>
        <taxon>Aphis</taxon>
        <taxon>Aphis</taxon>
    </lineage>
</organism>
<protein>
    <submittedName>
        <fullName evidence="2">Uncharacterized protein</fullName>
    </submittedName>
</protein>
<keyword evidence="1" id="KW-0472">Membrane</keyword>
<evidence type="ECO:0000313" key="3">
    <source>
        <dbReference type="Proteomes" id="UP001154329"/>
    </source>
</evidence>
<reference evidence="2" key="1">
    <citation type="submission" date="2022-02" db="EMBL/GenBank/DDBJ databases">
        <authorList>
            <person name="King R."/>
        </authorList>
    </citation>
    <scope>NUCLEOTIDE SEQUENCE</scope>
</reference>
<proteinExistence type="predicted"/>
<feature type="transmembrane region" description="Helical" evidence="1">
    <location>
        <begin position="87"/>
        <end position="109"/>
    </location>
</feature>
<accession>A0A9P0J0Z2</accession>